<gene>
    <name evidence="2" type="ORF">PR048_011161</name>
</gene>
<proteinExistence type="predicted"/>
<reference evidence="2 3" key="1">
    <citation type="submission" date="2023-02" db="EMBL/GenBank/DDBJ databases">
        <title>LHISI_Scaffold_Assembly.</title>
        <authorList>
            <person name="Stuart O.P."/>
            <person name="Cleave R."/>
            <person name="Magrath M.J.L."/>
            <person name="Mikheyev A.S."/>
        </authorList>
    </citation>
    <scope>NUCLEOTIDE SEQUENCE [LARGE SCALE GENOMIC DNA]</scope>
    <source>
        <strain evidence="2">Daus_M_001</strain>
        <tissue evidence="2">Leg muscle</tissue>
    </source>
</reference>
<dbReference type="Proteomes" id="UP001159363">
    <property type="component" value="Chromosome X"/>
</dbReference>
<sequence>MCTYCSLFGPGYVGGYQKNVRLGNLVTKPLTKFSDVIGKAGVLVVHKSTEYHKNADEAVKNFLKVLGNAKRDVLNVQNSKRLEQITENHKRLVPIVKTVIKLGQHNFPFQGAHDDGQLLLEDSKSQTNKPEKVVNEGNFWEFLRFRIDAGDETLKEHLENTSSRATYISKTVQHELIECCGEEIVNTIVRKIRDAGEYSTIFDETTDVSHRSQLSLSIEYVSKEGVAEDFIEFLNLHKELDNMRLEDAEEVDDEPFFEPKMSGIDQGKIVVTAMTNKGFDPLLCVGIATSG</sequence>
<comment type="caution">
    <text evidence="2">The sequence shown here is derived from an EMBL/GenBank/DDBJ whole genome shotgun (WGS) entry which is preliminary data.</text>
</comment>
<evidence type="ECO:0000313" key="2">
    <source>
        <dbReference type="EMBL" id="KAJ8884965.1"/>
    </source>
</evidence>
<name>A0ABQ9HLB2_9NEOP</name>
<organism evidence="2 3">
    <name type="scientific">Dryococelus australis</name>
    <dbReference type="NCBI Taxonomy" id="614101"/>
    <lineage>
        <taxon>Eukaryota</taxon>
        <taxon>Metazoa</taxon>
        <taxon>Ecdysozoa</taxon>
        <taxon>Arthropoda</taxon>
        <taxon>Hexapoda</taxon>
        <taxon>Insecta</taxon>
        <taxon>Pterygota</taxon>
        <taxon>Neoptera</taxon>
        <taxon>Polyneoptera</taxon>
        <taxon>Phasmatodea</taxon>
        <taxon>Verophasmatodea</taxon>
        <taxon>Anareolatae</taxon>
        <taxon>Phasmatidae</taxon>
        <taxon>Eurycanthinae</taxon>
        <taxon>Dryococelus</taxon>
    </lineage>
</organism>
<dbReference type="Pfam" id="PF14291">
    <property type="entry name" value="DUF4371"/>
    <property type="match status" value="1"/>
</dbReference>
<dbReference type="EMBL" id="JARBHB010000004">
    <property type="protein sequence ID" value="KAJ8884965.1"/>
    <property type="molecule type" value="Genomic_DNA"/>
</dbReference>
<protein>
    <recommendedName>
        <fullName evidence="1">DUF4371 domain-containing protein</fullName>
    </recommendedName>
</protein>
<keyword evidence="3" id="KW-1185">Reference proteome</keyword>
<evidence type="ECO:0000313" key="3">
    <source>
        <dbReference type="Proteomes" id="UP001159363"/>
    </source>
</evidence>
<dbReference type="PANTHER" id="PTHR45749:SF21">
    <property type="entry name" value="DUF4371 DOMAIN-CONTAINING PROTEIN"/>
    <property type="match status" value="1"/>
</dbReference>
<accession>A0ABQ9HLB2</accession>
<evidence type="ECO:0000259" key="1">
    <source>
        <dbReference type="Pfam" id="PF14291"/>
    </source>
</evidence>
<dbReference type="InterPro" id="IPR025398">
    <property type="entry name" value="DUF4371"/>
</dbReference>
<feature type="domain" description="DUF4371" evidence="1">
    <location>
        <begin position="129"/>
        <end position="236"/>
    </location>
</feature>
<dbReference type="PANTHER" id="PTHR45749">
    <property type="match status" value="1"/>
</dbReference>